<gene>
    <name evidence="4" type="ORF">AVDCRST_MAG39-341</name>
</gene>
<evidence type="ECO:0000313" key="4">
    <source>
        <dbReference type="EMBL" id="CAA9482280.1"/>
    </source>
</evidence>
<keyword evidence="4" id="KW-0456">Lyase</keyword>
<accession>A0A6J4S3Z8</accession>
<dbReference type="EMBL" id="CADCVW010000012">
    <property type="protein sequence ID" value="CAA9482280.1"/>
    <property type="molecule type" value="Genomic_DNA"/>
</dbReference>
<dbReference type="AlphaFoldDB" id="A0A6J4S3Z8"/>
<dbReference type="GO" id="GO:0003904">
    <property type="term" value="F:deoxyribodipyrimidine photo-lyase activity"/>
    <property type="evidence" value="ECO:0007669"/>
    <property type="project" value="TreeGrafter"/>
</dbReference>
<dbReference type="Pfam" id="PF00875">
    <property type="entry name" value="DNA_photolyase"/>
    <property type="match status" value="1"/>
</dbReference>
<dbReference type="GO" id="GO:0000719">
    <property type="term" value="P:photoreactive repair"/>
    <property type="evidence" value="ECO:0007669"/>
    <property type="project" value="TreeGrafter"/>
</dbReference>
<dbReference type="PANTHER" id="PTHR10211:SF0">
    <property type="entry name" value="DEOXYRIBODIPYRIMIDINE PHOTO-LYASE"/>
    <property type="match status" value="1"/>
</dbReference>
<proteinExistence type="predicted"/>
<dbReference type="SUPFAM" id="SSF52425">
    <property type="entry name" value="Cryptochrome/photolyase, N-terminal domain"/>
    <property type="match status" value="1"/>
</dbReference>
<sequence>MDLPLPDTLATWREAPRVRAFNDRPVRASGDYVLCWLQQALRARDNPVIDAAIRLGNALGLPVLVYHGLREDYPFASDRLHRFILGGSRDVALGCARRGLACVQYVDRAAKREKGLVYRLAVQAAAVVLEDQPAFVAQWQAERVAAKAQCAVFAVNAACVVPPAALEQGVKTTSAFRRRHERMREDWYVWVEEEPTVAPYAGLLPYEPDRWGKATDADLDAVVAECAIDHALPPSAMFPPTRDEVLRRLARLTAEVLPAYAAARNDASRSEGASALSPYMHFGLVGPREIVAAVNAADAPADSRAKFIDELLSWREWFHYRARGMRVPESFERTPEWARRTLDAHAADPRPDVEPLAALVHGETRDETWNACQRQYLIDGWMHNNLRMYWVKALIRMTPDPRTGWATACYLNDRLSLDGRDPSTYGNLGWGFGEAAPGYRNLPIYGTVATRTDRSIRERPGGPEWLRNAAARPGPRLRVPEAPPADPYLTGRLPI</sequence>
<dbReference type="InterPro" id="IPR006050">
    <property type="entry name" value="DNA_photolyase_N"/>
</dbReference>
<organism evidence="4">
    <name type="scientific">uncultured Sphingomonadaceae bacterium</name>
    <dbReference type="NCBI Taxonomy" id="169976"/>
    <lineage>
        <taxon>Bacteria</taxon>
        <taxon>Pseudomonadati</taxon>
        <taxon>Pseudomonadota</taxon>
        <taxon>Alphaproteobacteria</taxon>
        <taxon>Sphingomonadales</taxon>
        <taxon>Sphingomonadaceae</taxon>
        <taxon>environmental samples</taxon>
    </lineage>
</organism>
<dbReference type="Gene3D" id="3.40.50.620">
    <property type="entry name" value="HUPs"/>
    <property type="match status" value="1"/>
</dbReference>
<dbReference type="PANTHER" id="PTHR10211">
    <property type="entry name" value="DEOXYRIBODIPYRIMIDINE PHOTOLYASE"/>
    <property type="match status" value="1"/>
</dbReference>
<protein>
    <submittedName>
        <fullName evidence="4">Deoxyribodipyrimidine photolyase</fullName>
    </submittedName>
</protein>
<dbReference type="InterPro" id="IPR036134">
    <property type="entry name" value="Crypto/Photolyase_FAD-like_sf"/>
</dbReference>
<dbReference type="SUPFAM" id="SSF48173">
    <property type="entry name" value="Cryptochrome/photolyase FAD-binding domain"/>
    <property type="match status" value="1"/>
</dbReference>
<reference evidence="4" key="1">
    <citation type="submission" date="2020-02" db="EMBL/GenBank/DDBJ databases">
        <authorList>
            <person name="Meier V. D."/>
        </authorList>
    </citation>
    <scope>NUCLEOTIDE SEQUENCE</scope>
    <source>
        <strain evidence="4">AVDCRST_MAG39</strain>
    </source>
</reference>
<dbReference type="PROSITE" id="PS51645">
    <property type="entry name" value="PHR_CRY_ALPHA_BETA"/>
    <property type="match status" value="1"/>
</dbReference>
<feature type="domain" description="Photolyase/cryptochrome alpha/beta" evidence="3">
    <location>
        <begin position="31"/>
        <end position="163"/>
    </location>
</feature>
<evidence type="ECO:0000259" key="3">
    <source>
        <dbReference type="PROSITE" id="PS51645"/>
    </source>
</evidence>
<dbReference type="Gene3D" id="1.10.579.10">
    <property type="entry name" value="DNA Cyclobutane Dipyrimidine Photolyase, subunit A, domain 3"/>
    <property type="match status" value="1"/>
</dbReference>
<name>A0A6J4S3Z8_9SPHN</name>
<feature type="region of interest" description="Disordered" evidence="2">
    <location>
        <begin position="453"/>
        <end position="495"/>
    </location>
</feature>
<dbReference type="InterPro" id="IPR014729">
    <property type="entry name" value="Rossmann-like_a/b/a_fold"/>
</dbReference>
<dbReference type="InterPro" id="IPR052219">
    <property type="entry name" value="Photolyase_Class-2"/>
</dbReference>
<dbReference type="InterPro" id="IPR036155">
    <property type="entry name" value="Crypto/Photolyase_N_sf"/>
</dbReference>
<dbReference type="Gene3D" id="1.25.40.80">
    <property type="match status" value="1"/>
</dbReference>
<comment type="cofactor">
    <cofactor evidence="1">
        <name>(6R)-5,10-methylene-5,6,7,8-tetrahydrofolate</name>
        <dbReference type="ChEBI" id="CHEBI:15636"/>
    </cofactor>
</comment>
<evidence type="ECO:0000256" key="1">
    <source>
        <dbReference type="ARBA" id="ARBA00001932"/>
    </source>
</evidence>
<evidence type="ECO:0000256" key="2">
    <source>
        <dbReference type="SAM" id="MobiDB-lite"/>
    </source>
</evidence>